<accession>A0AAW9NYH3</accession>
<evidence type="ECO:0000313" key="13">
    <source>
        <dbReference type="EMBL" id="MEC1180551.1"/>
    </source>
</evidence>
<keyword evidence="8" id="KW-0547">Nucleotide-binding</keyword>
<dbReference type="GO" id="GO:0009636">
    <property type="term" value="P:response to toxic substance"/>
    <property type="evidence" value="ECO:0007669"/>
    <property type="project" value="UniProtKB-KW"/>
</dbReference>
<organism evidence="13 14">
    <name type="scientific">Metasolibacillus meyeri</name>
    <dbReference type="NCBI Taxonomy" id="1071052"/>
    <lineage>
        <taxon>Bacteria</taxon>
        <taxon>Bacillati</taxon>
        <taxon>Bacillota</taxon>
        <taxon>Bacilli</taxon>
        <taxon>Bacillales</taxon>
        <taxon>Caryophanaceae</taxon>
        <taxon>Metasolibacillus</taxon>
    </lineage>
</organism>
<dbReference type="EMBL" id="JARSFG010000035">
    <property type="protein sequence ID" value="MEC1180551.1"/>
    <property type="molecule type" value="Genomic_DNA"/>
</dbReference>
<name>A0AAW9NYH3_9BACL</name>
<evidence type="ECO:0000256" key="11">
    <source>
        <dbReference type="ARBA" id="ARBA00031155"/>
    </source>
</evidence>
<dbReference type="InterPro" id="IPR004136">
    <property type="entry name" value="NMO"/>
</dbReference>
<dbReference type="PANTHER" id="PTHR42747">
    <property type="entry name" value="NITRONATE MONOOXYGENASE-RELATED"/>
    <property type="match status" value="1"/>
</dbReference>
<keyword evidence="5" id="KW-0216">Detoxification</keyword>
<comment type="caution">
    <text evidence="13">The sequence shown here is derived from an EMBL/GenBank/DDBJ whole genome shotgun (WGS) entry which is preliminary data.</text>
</comment>
<dbReference type="CDD" id="cd04730">
    <property type="entry name" value="NPD_like"/>
    <property type="match status" value="1"/>
</dbReference>
<dbReference type="GO" id="GO:0000166">
    <property type="term" value="F:nucleotide binding"/>
    <property type="evidence" value="ECO:0007669"/>
    <property type="project" value="UniProtKB-KW"/>
</dbReference>
<evidence type="ECO:0000256" key="1">
    <source>
        <dbReference type="ARBA" id="ARBA00001917"/>
    </source>
</evidence>
<keyword evidence="9 13" id="KW-0560">Oxidoreductase</keyword>
<keyword evidence="6" id="KW-0285">Flavoprotein</keyword>
<keyword evidence="7" id="KW-0288">FMN</keyword>
<keyword evidence="10 13" id="KW-0503">Monooxygenase</keyword>
<reference evidence="13 14" key="1">
    <citation type="submission" date="2023-03" db="EMBL/GenBank/DDBJ databases">
        <title>Bacillus Genome Sequencing.</title>
        <authorList>
            <person name="Dunlap C."/>
        </authorList>
    </citation>
    <scope>NUCLEOTIDE SEQUENCE [LARGE SCALE GENOMIC DNA]</scope>
    <source>
        <strain evidence="13 14">B-59205</strain>
    </source>
</reference>
<evidence type="ECO:0000256" key="6">
    <source>
        <dbReference type="ARBA" id="ARBA00022630"/>
    </source>
</evidence>
<protein>
    <recommendedName>
        <fullName evidence="4">Probable nitronate monooxygenase</fullName>
    </recommendedName>
    <alternativeName>
        <fullName evidence="11">Propionate 3-nitronate monooxygenase</fullName>
    </alternativeName>
</protein>
<dbReference type="PANTHER" id="PTHR42747:SF3">
    <property type="entry name" value="NITRONATE MONOOXYGENASE-RELATED"/>
    <property type="match status" value="1"/>
</dbReference>
<dbReference type="Pfam" id="PF03060">
    <property type="entry name" value="NMO"/>
    <property type="match status" value="1"/>
</dbReference>
<proteinExistence type="inferred from homology"/>
<evidence type="ECO:0000256" key="4">
    <source>
        <dbReference type="ARBA" id="ARBA00013457"/>
    </source>
</evidence>
<dbReference type="FunFam" id="3.20.20.70:FF:000154">
    <property type="entry name" value="Probable nitronate monooxygenase"/>
    <property type="match status" value="1"/>
</dbReference>
<dbReference type="Gene3D" id="3.20.20.70">
    <property type="entry name" value="Aldolase class I"/>
    <property type="match status" value="1"/>
</dbReference>
<sequence length="338" mass="35704">MLQQFQIQKPIIQAPMAGVTTPQLVIASCEAGILGSIGAGYLDGDATRAFIQAVKKGTNKPFAINLFVQEEPKIDVAVLQEARVALQPIYEELNIPPVQTVISKDVYSDQLQAVIDENVAICSFTFGLPTADDIARLKAAGIYTIGTATTLQEAKAVEAAGLDAIVLQGSEAGGHRGTFTEPLELISLDDLLAQVIAQVTIPVIVAGGIATAGQVKDTLAQGAAAVQVGTAFLVAVESEVSPLYKQAILQSEGDATTLTKAFTGKYARGLKNDFTERLKDAVVAPYPLQHHLTTAIRKESTAQGRPEFLSLWMGANGHLAKEATVADIVEELLGEIAE</sequence>
<comment type="function">
    <text evidence="2">Nitronate monooxygenase that uses molecular oxygen to catalyze the oxidative denitrification of alkyl nitronates. Acts on propionate 3-nitronate (P3N), the presumed physiological substrate. Probably functions in the detoxification of P3N, a metabolic poison produced by plants and fungi as a defense mechanism.</text>
</comment>
<evidence type="ECO:0000256" key="9">
    <source>
        <dbReference type="ARBA" id="ARBA00023002"/>
    </source>
</evidence>
<evidence type="ECO:0000256" key="8">
    <source>
        <dbReference type="ARBA" id="ARBA00022741"/>
    </source>
</evidence>
<evidence type="ECO:0000256" key="2">
    <source>
        <dbReference type="ARBA" id="ARBA00003535"/>
    </source>
</evidence>
<evidence type="ECO:0000256" key="3">
    <source>
        <dbReference type="ARBA" id="ARBA00009881"/>
    </source>
</evidence>
<comment type="cofactor">
    <cofactor evidence="1">
        <name>FMN</name>
        <dbReference type="ChEBI" id="CHEBI:58210"/>
    </cofactor>
</comment>
<dbReference type="RefSeq" id="WP_326125083.1">
    <property type="nucleotide sequence ID" value="NZ_JARSFG010000035.1"/>
</dbReference>
<gene>
    <name evidence="13" type="ORF">P9B03_18985</name>
</gene>
<comment type="similarity">
    <text evidence="3">Belongs to the nitronate monooxygenase family. NMO class I subfamily.</text>
</comment>
<dbReference type="InterPro" id="IPR013785">
    <property type="entry name" value="Aldolase_TIM"/>
</dbReference>
<evidence type="ECO:0000256" key="10">
    <source>
        <dbReference type="ARBA" id="ARBA00023033"/>
    </source>
</evidence>
<evidence type="ECO:0000313" key="14">
    <source>
        <dbReference type="Proteomes" id="UP001344888"/>
    </source>
</evidence>
<keyword evidence="14" id="KW-1185">Reference proteome</keyword>
<evidence type="ECO:0000256" key="5">
    <source>
        <dbReference type="ARBA" id="ARBA00022575"/>
    </source>
</evidence>
<dbReference type="Proteomes" id="UP001344888">
    <property type="component" value="Unassembled WGS sequence"/>
</dbReference>
<dbReference type="GO" id="GO:0018580">
    <property type="term" value="F:nitronate monooxygenase activity"/>
    <property type="evidence" value="ECO:0007669"/>
    <property type="project" value="InterPro"/>
</dbReference>
<evidence type="ECO:0000256" key="12">
    <source>
        <dbReference type="ARBA" id="ARBA00049401"/>
    </source>
</evidence>
<dbReference type="AlphaFoldDB" id="A0AAW9NYH3"/>
<comment type="catalytic activity">
    <reaction evidence="12">
        <text>3 propionate 3-nitronate + 3 O2 + H2O = 3 3-oxopropanoate + 2 nitrate + nitrite + H2O2 + 3 H(+)</text>
        <dbReference type="Rhea" id="RHEA:57332"/>
        <dbReference type="ChEBI" id="CHEBI:15377"/>
        <dbReference type="ChEBI" id="CHEBI:15378"/>
        <dbReference type="ChEBI" id="CHEBI:15379"/>
        <dbReference type="ChEBI" id="CHEBI:16240"/>
        <dbReference type="ChEBI" id="CHEBI:16301"/>
        <dbReference type="ChEBI" id="CHEBI:17632"/>
        <dbReference type="ChEBI" id="CHEBI:33190"/>
        <dbReference type="ChEBI" id="CHEBI:136067"/>
    </reaction>
</comment>
<dbReference type="SUPFAM" id="SSF51412">
    <property type="entry name" value="Inosine monophosphate dehydrogenase (IMPDH)"/>
    <property type="match status" value="1"/>
</dbReference>
<evidence type="ECO:0000256" key="7">
    <source>
        <dbReference type="ARBA" id="ARBA00022643"/>
    </source>
</evidence>